<evidence type="ECO:0000313" key="1">
    <source>
        <dbReference type="EMBL" id="MBB5787376.1"/>
    </source>
</evidence>
<reference evidence="1 2" key="1">
    <citation type="submission" date="2020-08" db="EMBL/GenBank/DDBJ databases">
        <title>Sequencing the genomes of 1000 actinobacteria strains.</title>
        <authorList>
            <person name="Klenk H.-P."/>
        </authorList>
    </citation>
    <scope>NUCLEOTIDE SEQUENCE [LARGE SCALE GENOMIC DNA]</scope>
    <source>
        <strain evidence="1 2">DSM 102122</strain>
    </source>
</reference>
<comment type="caution">
    <text evidence="1">The sequence shown here is derived from an EMBL/GenBank/DDBJ whole genome shotgun (WGS) entry which is preliminary data.</text>
</comment>
<name>A0A7W9LKQ9_9ACTN</name>
<evidence type="ECO:0000313" key="2">
    <source>
        <dbReference type="Proteomes" id="UP000542813"/>
    </source>
</evidence>
<accession>A0A7W9LKQ9</accession>
<protein>
    <recommendedName>
        <fullName evidence="3">Tetratricopeptide repeat protein</fullName>
    </recommendedName>
</protein>
<proteinExistence type="predicted"/>
<gene>
    <name evidence="1" type="ORF">HD601_001951</name>
</gene>
<dbReference type="Proteomes" id="UP000542813">
    <property type="component" value="Unassembled WGS sequence"/>
</dbReference>
<evidence type="ECO:0008006" key="3">
    <source>
        <dbReference type="Google" id="ProtNLM"/>
    </source>
</evidence>
<keyword evidence="2" id="KW-1185">Reference proteome</keyword>
<dbReference type="AlphaFoldDB" id="A0A7W9LKQ9"/>
<dbReference type="EMBL" id="JACHMM010000001">
    <property type="protein sequence ID" value="MBB5787376.1"/>
    <property type="molecule type" value="Genomic_DNA"/>
</dbReference>
<dbReference type="RefSeq" id="WP_221440749.1">
    <property type="nucleotide sequence ID" value="NZ_JACHMM010000001.1"/>
</dbReference>
<sequence>MTPMHRCVVAHHLADLQDDVAAELEWDLRALAAAELFDARGFTASLQLNVADAYLRSGDVASARAHAALARTACADLDDDGYGRMITAGVARLAERIDEVDPARPRG</sequence>
<organism evidence="1 2">
    <name type="scientific">Jiangella mangrovi</name>
    <dbReference type="NCBI Taxonomy" id="1524084"/>
    <lineage>
        <taxon>Bacteria</taxon>
        <taxon>Bacillati</taxon>
        <taxon>Actinomycetota</taxon>
        <taxon>Actinomycetes</taxon>
        <taxon>Jiangellales</taxon>
        <taxon>Jiangellaceae</taxon>
        <taxon>Jiangella</taxon>
    </lineage>
</organism>